<keyword evidence="2 5" id="KW-0812">Transmembrane</keyword>
<dbReference type="SUPFAM" id="SSF103473">
    <property type="entry name" value="MFS general substrate transporter"/>
    <property type="match status" value="1"/>
</dbReference>
<accession>A0ABX1ETD8</accession>
<evidence type="ECO:0000313" key="8">
    <source>
        <dbReference type="Proteomes" id="UP000765160"/>
    </source>
</evidence>
<keyword evidence="8" id="KW-1185">Reference proteome</keyword>
<gene>
    <name evidence="7" type="ORF">HB662_03865</name>
</gene>
<dbReference type="InterPro" id="IPR036259">
    <property type="entry name" value="MFS_trans_sf"/>
</dbReference>
<feature type="domain" description="Major facilitator superfamily (MFS) profile" evidence="6">
    <location>
        <begin position="36"/>
        <end position="418"/>
    </location>
</feature>
<comment type="subcellular location">
    <subcellularLocation>
        <location evidence="1">Membrane</location>
        <topology evidence="1">Multi-pass membrane protein</topology>
    </subcellularLocation>
</comment>
<dbReference type="PROSITE" id="PS00217">
    <property type="entry name" value="SUGAR_TRANSPORT_2"/>
    <property type="match status" value="1"/>
</dbReference>
<evidence type="ECO:0000256" key="2">
    <source>
        <dbReference type="ARBA" id="ARBA00022692"/>
    </source>
</evidence>
<dbReference type="CDD" id="cd17316">
    <property type="entry name" value="MFS_SV2_like"/>
    <property type="match status" value="1"/>
</dbReference>
<feature type="transmembrane region" description="Helical" evidence="5">
    <location>
        <begin position="102"/>
        <end position="120"/>
    </location>
</feature>
<dbReference type="RefSeq" id="WP_168047294.1">
    <property type="nucleotide sequence ID" value="NZ_JAATJR010000001.1"/>
</dbReference>
<dbReference type="PANTHER" id="PTHR23508">
    <property type="entry name" value="CARBOXYLIC ACID TRANSPORTER PROTEIN HOMOLOG"/>
    <property type="match status" value="1"/>
</dbReference>
<feature type="transmembrane region" description="Helical" evidence="5">
    <location>
        <begin position="274"/>
        <end position="295"/>
    </location>
</feature>
<dbReference type="Proteomes" id="UP000765160">
    <property type="component" value="Unassembled WGS sequence"/>
</dbReference>
<dbReference type="InterPro" id="IPR020846">
    <property type="entry name" value="MFS_dom"/>
</dbReference>
<feature type="transmembrane region" description="Helical" evidence="5">
    <location>
        <begin position="71"/>
        <end position="90"/>
    </location>
</feature>
<reference evidence="7 8" key="1">
    <citation type="submission" date="2020-03" db="EMBL/GenBank/DDBJ databases">
        <title>Roseomonas selenitidurans sp. nov. isolated from soil.</title>
        <authorList>
            <person name="Liu H."/>
        </authorList>
    </citation>
    <scope>NUCLEOTIDE SEQUENCE [LARGE SCALE GENOMIC DNA]</scope>
    <source>
        <strain evidence="7 8">JCM 15073</strain>
    </source>
</reference>
<evidence type="ECO:0000256" key="4">
    <source>
        <dbReference type="ARBA" id="ARBA00023136"/>
    </source>
</evidence>
<dbReference type="PROSITE" id="PS50850">
    <property type="entry name" value="MFS"/>
    <property type="match status" value="1"/>
</dbReference>
<evidence type="ECO:0000259" key="6">
    <source>
        <dbReference type="PROSITE" id="PS50850"/>
    </source>
</evidence>
<dbReference type="PANTHER" id="PTHR23508:SF10">
    <property type="entry name" value="CARBOXYLIC ACID TRANSPORTER PROTEIN HOMOLOG"/>
    <property type="match status" value="1"/>
</dbReference>
<feature type="transmembrane region" description="Helical" evidence="5">
    <location>
        <begin position="362"/>
        <end position="386"/>
    </location>
</feature>
<feature type="transmembrane region" description="Helical" evidence="5">
    <location>
        <begin position="38"/>
        <end position="59"/>
    </location>
</feature>
<evidence type="ECO:0000256" key="5">
    <source>
        <dbReference type="SAM" id="Phobius"/>
    </source>
</evidence>
<feature type="transmembrane region" description="Helical" evidence="5">
    <location>
        <begin position="304"/>
        <end position="322"/>
    </location>
</feature>
<feature type="transmembrane region" description="Helical" evidence="5">
    <location>
        <begin position="328"/>
        <end position="350"/>
    </location>
</feature>
<evidence type="ECO:0000313" key="7">
    <source>
        <dbReference type="EMBL" id="NKE43900.1"/>
    </source>
</evidence>
<dbReference type="InterPro" id="IPR011701">
    <property type="entry name" value="MFS"/>
</dbReference>
<feature type="transmembrane region" description="Helical" evidence="5">
    <location>
        <begin position="392"/>
        <end position="413"/>
    </location>
</feature>
<dbReference type="EMBL" id="JAAVTX010000001">
    <property type="protein sequence ID" value="NKE43900.1"/>
    <property type="molecule type" value="Genomic_DNA"/>
</dbReference>
<dbReference type="Pfam" id="PF07690">
    <property type="entry name" value="MFS_1"/>
    <property type="match status" value="1"/>
</dbReference>
<feature type="transmembrane region" description="Helical" evidence="5">
    <location>
        <begin position="185"/>
        <end position="204"/>
    </location>
</feature>
<dbReference type="Gene3D" id="1.20.1250.20">
    <property type="entry name" value="MFS general substrate transporter like domains"/>
    <property type="match status" value="2"/>
</dbReference>
<dbReference type="InterPro" id="IPR005829">
    <property type="entry name" value="Sugar_transporter_CS"/>
</dbReference>
<feature type="transmembrane region" description="Helical" evidence="5">
    <location>
        <begin position="236"/>
        <end position="254"/>
    </location>
</feature>
<name>A0ABX1ETD8_9PROT</name>
<proteinExistence type="predicted"/>
<evidence type="ECO:0000256" key="1">
    <source>
        <dbReference type="ARBA" id="ARBA00004141"/>
    </source>
</evidence>
<keyword evidence="3 5" id="KW-1133">Transmembrane helix</keyword>
<protein>
    <submittedName>
        <fullName evidence="7">MFS transporter</fullName>
    </submittedName>
</protein>
<comment type="caution">
    <text evidence="7">The sequence shown here is derived from an EMBL/GenBank/DDBJ whole genome shotgun (WGS) entry which is preliminary data.</text>
</comment>
<sequence length="432" mass="45499">MTAAGQHRLCLPDQAAVPHNLGPPEAGSRWPGSAHALAAAYLGWTLDAFDFFVMVFVLRQVAASFDATLDSVAMAITLTLACRAIGALLFGRLADRFGRRPVLMLNVVAFAVLAFASGLAPSLGAFLVLRALFGVAMGGEWGVAASLVMESVPPGQRGLASGVLQAGYPTGYLLASLLYLAEPWLGWRGLFMVGILPALLALYIRRSVPESPDWLARSEQERRTGLWPILREHWRLAVFAILLMTALNFLGHGSQDLYPSAVLGIQHHLGTSTISLIMIAANLGALLGGVAFGVLSDRIGRPRSILVAVALALIVLPAWVGAATPLGLGVTAALLLFCVQGAWGVVPIYLNELSPPPVRATLPGVVYQAGNFLAAANANIQIWLAGRLNGDYGLTMGLTVAIMVLAIVVLIMARPGTDKPITTHGVSARSPS</sequence>
<organism evidence="7 8">
    <name type="scientific">Falsiroseomonas frigidaquae</name>
    <dbReference type="NCBI Taxonomy" id="487318"/>
    <lineage>
        <taxon>Bacteria</taxon>
        <taxon>Pseudomonadati</taxon>
        <taxon>Pseudomonadota</taxon>
        <taxon>Alphaproteobacteria</taxon>
        <taxon>Acetobacterales</taxon>
        <taxon>Roseomonadaceae</taxon>
        <taxon>Falsiroseomonas</taxon>
    </lineage>
</organism>
<keyword evidence="4 5" id="KW-0472">Membrane</keyword>
<evidence type="ECO:0000256" key="3">
    <source>
        <dbReference type="ARBA" id="ARBA00022989"/>
    </source>
</evidence>